<dbReference type="GO" id="GO:0005509">
    <property type="term" value="F:calcium ion binding"/>
    <property type="evidence" value="ECO:0007669"/>
    <property type="project" value="UniProtKB-ARBA"/>
</dbReference>
<dbReference type="CDD" id="cd00051">
    <property type="entry name" value="EFh"/>
    <property type="match status" value="2"/>
</dbReference>
<dbReference type="InterPro" id="IPR011992">
    <property type="entry name" value="EF-hand-dom_pair"/>
</dbReference>
<accession>A0ABD0ZHJ8</accession>
<dbReference type="PANTHER" id="PTHR23050">
    <property type="entry name" value="CALCIUM BINDING PROTEIN"/>
    <property type="match status" value="1"/>
</dbReference>
<dbReference type="EMBL" id="JBANAX010000887">
    <property type="protein sequence ID" value="KAL1189819.1"/>
    <property type="molecule type" value="Genomic_DNA"/>
</dbReference>
<dbReference type="AlphaFoldDB" id="A0ABD0ZHJ8"/>
<feature type="domain" description="EF-hand" evidence="4">
    <location>
        <begin position="97"/>
        <end position="132"/>
    </location>
</feature>
<dbReference type="SMART" id="SM00054">
    <property type="entry name" value="EFh"/>
    <property type="match status" value="3"/>
</dbReference>
<evidence type="ECO:0000313" key="6">
    <source>
        <dbReference type="Proteomes" id="UP001558713"/>
    </source>
</evidence>
<dbReference type="GO" id="GO:0043226">
    <property type="term" value="C:organelle"/>
    <property type="evidence" value="ECO:0007669"/>
    <property type="project" value="UniProtKB-ARBA"/>
</dbReference>
<dbReference type="InterPro" id="IPR018247">
    <property type="entry name" value="EF_Hand_1_Ca_BS"/>
</dbReference>
<dbReference type="Pfam" id="PF00036">
    <property type="entry name" value="EF-hand_1"/>
    <property type="match status" value="1"/>
</dbReference>
<dbReference type="Gene3D" id="1.10.238.10">
    <property type="entry name" value="EF-hand"/>
    <property type="match status" value="2"/>
</dbReference>
<feature type="compositionally biased region" description="Basic and acidic residues" evidence="3">
    <location>
        <begin position="51"/>
        <end position="60"/>
    </location>
</feature>
<reference evidence="5 6" key="1">
    <citation type="submission" date="2024-04" db="EMBL/GenBank/DDBJ databases">
        <title>Genome assembly C_amara_ONT_v2.</title>
        <authorList>
            <person name="Yant L."/>
            <person name="Moore C."/>
            <person name="Slenker M."/>
        </authorList>
    </citation>
    <scope>NUCLEOTIDE SEQUENCE [LARGE SCALE GENOMIC DNA]</scope>
    <source>
        <tissue evidence="5">Leaf</tissue>
    </source>
</reference>
<sequence length="204" mass="22839">MATQVTQQEKPTSNSFKWFSTKTLKLNLSFKNRRGSPKSNSSSTLNSPRSNTDDNSTKSYHSNDEFRRVFSYFDSDGDGKITAFELRDYFGSVGEYISHETAQEAINEVDTDADGSLGFEDFVGLMTRRDLDGEGDGTGDLKTAFEMFEVEKGSGCITPKGVQKMLVKLGESKTYGECEAMIKFYDIDGNGVLDFQEFRQMMTV</sequence>
<name>A0ABD0ZHJ8_CARAN</name>
<protein>
    <submittedName>
        <fullName evidence="5">Calcium-binding protein CML41</fullName>
    </submittedName>
</protein>
<feature type="domain" description="EF-hand" evidence="4">
    <location>
        <begin position="173"/>
        <end position="204"/>
    </location>
</feature>
<dbReference type="InterPro" id="IPR050145">
    <property type="entry name" value="Centrin_CML-like"/>
</dbReference>
<comment type="caution">
    <text evidence="5">The sequence shown here is derived from an EMBL/GenBank/DDBJ whole genome shotgun (WGS) entry which is preliminary data.</text>
</comment>
<dbReference type="PROSITE" id="PS50222">
    <property type="entry name" value="EF_HAND_2"/>
    <property type="match status" value="3"/>
</dbReference>
<evidence type="ECO:0000256" key="1">
    <source>
        <dbReference type="ARBA" id="ARBA00022737"/>
    </source>
</evidence>
<keyword evidence="2" id="KW-0106">Calcium</keyword>
<evidence type="ECO:0000256" key="3">
    <source>
        <dbReference type="SAM" id="MobiDB-lite"/>
    </source>
</evidence>
<evidence type="ECO:0000259" key="4">
    <source>
        <dbReference type="PROSITE" id="PS50222"/>
    </source>
</evidence>
<dbReference type="PROSITE" id="PS00018">
    <property type="entry name" value="EF_HAND_1"/>
    <property type="match status" value="3"/>
</dbReference>
<dbReference type="InterPro" id="IPR002048">
    <property type="entry name" value="EF_hand_dom"/>
</dbReference>
<gene>
    <name evidence="5" type="ORF">V5N11_034056</name>
</gene>
<dbReference type="FunFam" id="1.10.238.10:FF:000178">
    <property type="entry name" value="Calmodulin-2 A"/>
    <property type="match status" value="1"/>
</dbReference>
<proteinExistence type="predicted"/>
<feature type="compositionally biased region" description="Low complexity" evidence="3">
    <location>
        <begin position="37"/>
        <end position="50"/>
    </location>
</feature>
<dbReference type="Pfam" id="PF13499">
    <property type="entry name" value="EF-hand_7"/>
    <property type="match status" value="1"/>
</dbReference>
<keyword evidence="1" id="KW-0677">Repeat</keyword>
<organism evidence="5 6">
    <name type="scientific">Cardamine amara subsp. amara</name>
    <dbReference type="NCBI Taxonomy" id="228776"/>
    <lineage>
        <taxon>Eukaryota</taxon>
        <taxon>Viridiplantae</taxon>
        <taxon>Streptophyta</taxon>
        <taxon>Embryophyta</taxon>
        <taxon>Tracheophyta</taxon>
        <taxon>Spermatophyta</taxon>
        <taxon>Magnoliopsida</taxon>
        <taxon>eudicotyledons</taxon>
        <taxon>Gunneridae</taxon>
        <taxon>Pentapetalae</taxon>
        <taxon>rosids</taxon>
        <taxon>malvids</taxon>
        <taxon>Brassicales</taxon>
        <taxon>Brassicaceae</taxon>
        <taxon>Cardamineae</taxon>
        <taxon>Cardamine</taxon>
    </lineage>
</organism>
<feature type="region of interest" description="Disordered" evidence="3">
    <location>
        <begin position="29"/>
        <end position="60"/>
    </location>
</feature>
<keyword evidence="6" id="KW-1185">Reference proteome</keyword>
<evidence type="ECO:0000256" key="2">
    <source>
        <dbReference type="ARBA" id="ARBA00022837"/>
    </source>
</evidence>
<dbReference type="SUPFAM" id="SSF47473">
    <property type="entry name" value="EF-hand"/>
    <property type="match status" value="1"/>
</dbReference>
<evidence type="ECO:0000313" key="5">
    <source>
        <dbReference type="EMBL" id="KAL1189819.1"/>
    </source>
</evidence>
<feature type="domain" description="EF-hand" evidence="4">
    <location>
        <begin position="61"/>
        <end position="96"/>
    </location>
</feature>
<dbReference type="Proteomes" id="UP001558713">
    <property type="component" value="Unassembled WGS sequence"/>
</dbReference>